<dbReference type="InterPro" id="IPR001789">
    <property type="entry name" value="Sig_transdc_resp-reg_receiver"/>
</dbReference>
<feature type="domain" description="PAC" evidence="16">
    <location>
        <begin position="163"/>
        <end position="216"/>
    </location>
</feature>
<keyword evidence="6" id="KW-0418">Kinase</keyword>
<keyword evidence="5" id="KW-0547">Nucleotide-binding</keyword>
<dbReference type="Proteomes" id="UP000582837">
    <property type="component" value="Unassembled WGS sequence"/>
</dbReference>
<comment type="caution">
    <text evidence="17">The sequence shown here is derived from an EMBL/GenBank/DDBJ whole genome shotgun (WGS) entry which is preliminary data.</text>
</comment>
<evidence type="ECO:0000256" key="8">
    <source>
        <dbReference type="ARBA" id="ARBA00023012"/>
    </source>
</evidence>
<dbReference type="InterPro" id="IPR035965">
    <property type="entry name" value="PAS-like_dom_sf"/>
</dbReference>
<feature type="modified residue" description="4-aspartylphosphate" evidence="9">
    <location>
        <position position="529"/>
    </location>
</feature>
<keyword evidence="7" id="KW-0067">ATP-binding</keyword>
<keyword evidence="10" id="KW-0175">Coiled coil</keyword>
<feature type="transmembrane region" description="Helical" evidence="12">
    <location>
        <begin position="15"/>
        <end position="37"/>
    </location>
</feature>
<feature type="domain" description="Response regulatory" evidence="14">
    <location>
        <begin position="479"/>
        <end position="592"/>
    </location>
</feature>
<dbReference type="SMART" id="SM00091">
    <property type="entry name" value="PAS"/>
    <property type="match status" value="1"/>
</dbReference>
<dbReference type="NCBIfam" id="TIGR00229">
    <property type="entry name" value="sensory_box"/>
    <property type="match status" value="1"/>
</dbReference>
<dbReference type="Pfam" id="PF00512">
    <property type="entry name" value="HisKA"/>
    <property type="match status" value="1"/>
</dbReference>
<dbReference type="Pfam" id="PF08448">
    <property type="entry name" value="PAS_4"/>
    <property type="match status" value="1"/>
</dbReference>
<keyword evidence="18" id="KW-1185">Reference proteome</keyword>
<evidence type="ECO:0000259" key="13">
    <source>
        <dbReference type="PROSITE" id="PS50109"/>
    </source>
</evidence>
<reference evidence="17 18" key="1">
    <citation type="submission" date="2020-08" db="EMBL/GenBank/DDBJ databases">
        <title>Genomic Encyclopedia of Type Strains, Phase IV (KMG-IV): sequencing the most valuable type-strain genomes for metagenomic binning, comparative biology and taxonomic classification.</title>
        <authorList>
            <person name="Goeker M."/>
        </authorList>
    </citation>
    <scope>NUCLEOTIDE SEQUENCE [LARGE SCALE GENOMIC DNA]</scope>
    <source>
        <strain evidence="17 18">DSM 29007</strain>
    </source>
</reference>
<dbReference type="InterPro" id="IPR004358">
    <property type="entry name" value="Sig_transdc_His_kin-like_C"/>
</dbReference>
<dbReference type="PRINTS" id="PR00344">
    <property type="entry name" value="BCTRLSENSOR"/>
</dbReference>
<evidence type="ECO:0000256" key="9">
    <source>
        <dbReference type="PROSITE-ProRule" id="PRU00169"/>
    </source>
</evidence>
<proteinExistence type="predicted"/>
<keyword evidence="3 9" id="KW-0597">Phosphoprotein</keyword>
<evidence type="ECO:0000256" key="3">
    <source>
        <dbReference type="ARBA" id="ARBA00022553"/>
    </source>
</evidence>
<dbReference type="SMART" id="SM00388">
    <property type="entry name" value="HisKA"/>
    <property type="match status" value="1"/>
</dbReference>
<feature type="transmembrane region" description="Helical" evidence="12">
    <location>
        <begin position="58"/>
        <end position="75"/>
    </location>
</feature>
<dbReference type="InterPro" id="IPR000700">
    <property type="entry name" value="PAS-assoc_C"/>
</dbReference>
<dbReference type="SUPFAM" id="SSF55874">
    <property type="entry name" value="ATPase domain of HSP90 chaperone/DNA topoisomerase II/histidine kinase"/>
    <property type="match status" value="1"/>
</dbReference>
<feature type="region of interest" description="Disordered" evidence="11">
    <location>
        <begin position="454"/>
        <end position="473"/>
    </location>
</feature>
<evidence type="ECO:0000256" key="1">
    <source>
        <dbReference type="ARBA" id="ARBA00000085"/>
    </source>
</evidence>
<name>A0A841H1E5_9BACT</name>
<sequence length="602" mass="63808">MAPPVPSRALEFRSALAYLPARAALVYLAVGAVWIIASDRGIAAVTSNADRAMHFQTAKGWAFVLVTAAALYWVLTHNVRRVLQAEAARRGETALLEAVITGTTDAVFVKDLDGRYVLVNEAGAAAAGRTREQLLGSTDADLFPAPDAAAIRANDEHVRAGGQAVTFSETLDVGGEERTFLATKGVVRGPDGAITGIMGISRDITDQQRLEERSRQSQKMEAIGRLAGGVAHDFNNMLVAIGGNADLLLMDLPAGGTTRELATEIREASDRAAELTRRLLAFSRQQAVQPQMLRLADVVTGMQPMIERLLGGGIRMVTRAPAGTGRTLADRSLVEQIILNLAVNARDAMPDGGTLTLEVGTAELTGAAFGAAGAAVVRCAVLELADTGCGMDEETRSRIFEPFFTTKEQGWGTGLGLATVYGAVQQSGGLIEVESEPGRGSRFRVFLPEAAIGEPEPATDARPGDGPRSGARGAGRECTLLVVEDDSAVRRFVAMVLRKAGYEIVQAVDGQAALDAMARAGRIDLVLTDVVMPVMGGRALAARLRATHPGLPVLFMSGFQPETEREGANEWGPTLQKPFSVEELESAVEFALDRAATLRRLS</sequence>
<dbReference type="GO" id="GO:0005524">
    <property type="term" value="F:ATP binding"/>
    <property type="evidence" value="ECO:0007669"/>
    <property type="project" value="UniProtKB-KW"/>
</dbReference>
<accession>A0A841H1E5</accession>
<dbReference type="EC" id="2.7.13.3" evidence="2"/>
<evidence type="ECO:0000259" key="15">
    <source>
        <dbReference type="PROSITE" id="PS50112"/>
    </source>
</evidence>
<dbReference type="InterPro" id="IPR011006">
    <property type="entry name" value="CheY-like_superfamily"/>
</dbReference>
<dbReference type="CDD" id="cd00130">
    <property type="entry name" value="PAS"/>
    <property type="match status" value="1"/>
</dbReference>
<dbReference type="Pfam" id="PF00072">
    <property type="entry name" value="Response_reg"/>
    <property type="match status" value="1"/>
</dbReference>
<dbReference type="RefSeq" id="WP_170035382.1">
    <property type="nucleotide sequence ID" value="NZ_JABDTL010000001.1"/>
</dbReference>
<evidence type="ECO:0000259" key="16">
    <source>
        <dbReference type="PROSITE" id="PS50113"/>
    </source>
</evidence>
<dbReference type="InterPro" id="IPR036890">
    <property type="entry name" value="HATPase_C_sf"/>
</dbReference>
<dbReference type="PROSITE" id="PS50109">
    <property type="entry name" value="HIS_KIN"/>
    <property type="match status" value="1"/>
</dbReference>
<evidence type="ECO:0000256" key="10">
    <source>
        <dbReference type="SAM" id="Coils"/>
    </source>
</evidence>
<dbReference type="InterPro" id="IPR005467">
    <property type="entry name" value="His_kinase_dom"/>
</dbReference>
<dbReference type="InterPro" id="IPR036097">
    <property type="entry name" value="HisK_dim/P_sf"/>
</dbReference>
<evidence type="ECO:0000256" key="7">
    <source>
        <dbReference type="ARBA" id="ARBA00022840"/>
    </source>
</evidence>
<gene>
    <name evidence="17" type="ORF">HNQ61_003595</name>
</gene>
<evidence type="ECO:0000313" key="18">
    <source>
        <dbReference type="Proteomes" id="UP000582837"/>
    </source>
</evidence>
<dbReference type="SMART" id="SM00387">
    <property type="entry name" value="HATPase_c"/>
    <property type="match status" value="1"/>
</dbReference>
<dbReference type="SUPFAM" id="SSF55785">
    <property type="entry name" value="PYP-like sensor domain (PAS domain)"/>
    <property type="match status" value="1"/>
</dbReference>
<evidence type="ECO:0000256" key="12">
    <source>
        <dbReference type="SAM" id="Phobius"/>
    </source>
</evidence>
<evidence type="ECO:0000256" key="5">
    <source>
        <dbReference type="ARBA" id="ARBA00022741"/>
    </source>
</evidence>
<dbReference type="Gene3D" id="3.30.565.10">
    <property type="entry name" value="Histidine kinase-like ATPase, C-terminal domain"/>
    <property type="match status" value="1"/>
</dbReference>
<evidence type="ECO:0000256" key="4">
    <source>
        <dbReference type="ARBA" id="ARBA00022679"/>
    </source>
</evidence>
<evidence type="ECO:0000259" key="14">
    <source>
        <dbReference type="PROSITE" id="PS50110"/>
    </source>
</evidence>
<dbReference type="Gene3D" id="1.10.287.130">
    <property type="match status" value="1"/>
</dbReference>
<evidence type="ECO:0000256" key="6">
    <source>
        <dbReference type="ARBA" id="ARBA00022777"/>
    </source>
</evidence>
<feature type="coiled-coil region" evidence="10">
    <location>
        <begin position="258"/>
        <end position="285"/>
    </location>
</feature>
<keyword evidence="4" id="KW-0808">Transferase</keyword>
<dbReference type="InterPro" id="IPR013656">
    <property type="entry name" value="PAS_4"/>
</dbReference>
<dbReference type="AlphaFoldDB" id="A0A841H1E5"/>
<dbReference type="SUPFAM" id="SSF47384">
    <property type="entry name" value="Homodimeric domain of signal transducing histidine kinase"/>
    <property type="match status" value="1"/>
</dbReference>
<organism evidence="17 18">
    <name type="scientific">Longimicrobium terrae</name>
    <dbReference type="NCBI Taxonomy" id="1639882"/>
    <lineage>
        <taxon>Bacteria</taxon>
        <taxon>Pseudomonadati</taxon>
        <taxon>Gemmatimonadota</taxon>
        <taxon>Longimicrobiia</taxon>
        <taxon>Longimicrobiales</taxon>
        <taxon>Longimicrobiaceae</taxon>
        <taxon>Longimicrobium</taxon>
    </lineage>
</organism>
<evidence type="ECO:0000256" key="11">
    <source>
        <dbReference type="SAM" id="MobiDB-lite"/>
    </source>
</evidence>
<keyword evidence="12" id="KW-0472">Membrane</keyword>
<feature type="domain" description="PAS" evidence="15">
    <location>
        <begin position="92"/>
        <end position="162"/>
    </location>
</feature>
<evidence type="ECO:0000256" key="2">
    <source>
        <dbReference type="ARBA" id="ARBA00012438"/>
    </source>
</evidence>
<keyword evidence="8" id="KW-0902">Two-component regulatory system</keyword>
<dbReference type="Pfam" id="PF02518">
    <property type="entry name" value="HATPase_c"/>
    <property type="match status" value="1"/>
</dbReference>
<dbReference type="InterPro" id="IPR003661">
    <property type="entry name" value="HisK_dim/P_dom"/>
</dbReference>
<keyword evidence="12" id="KW-1133">Transmembrane helix</keyword>
<evidence type="ECO:0000313" key="17">
    <source>
        <dbReference type="EMBL" id="MBB6071935.1"/>
    </source>
</evidence>
<dbReference type="GO" id="GO:0000155">
    <property type="term" value="F:phosphorelay sensor kinase activity"/>
    <property type="evidence" value="ECO:0007669"/>
    <property type="project" value="InterPro"/>
</dbReference>
<dbReference type="PROSITE" id="PS50112">
    <property type="entry name" value="PAS"/>
    <property type="match status" value="1"/>
</dbReference>
<comment type="catalytic activity">
    <reaction evidence="1">
        <text>ATP + protein L-histidine = ADP + protein N-phospho-L-histidine.</text>
        <dbReference type="EC" id="2.7.13.3"/>
    </reaction>
</comment>
<dbReference type="SUPFAM" id="SSF52172">
    <property type="entry name" value="CheY-like"/>
    <property type="match status" value="1"/>
</dbReference>
<dbReference type="InterPro" id="IPR003594">
    <property type="entry name" value="HATPase_dom"/>
</dbReference>
<dbReference type="Gene3D" id="3.30.450.20">
    <property type="entry name" value="PAS domain"/>
    <property type="match status" value="1"/>
</dbReference>
<dbReference type="PROSITE" id="PS50113">
    <property type="entry name" value="PAC"/>
    <property type="match status" value="1"/>
</dbReference>
<dbReference type="SMART" id="SM00448">
    <property type="entry name" value="REC"/>
    <property type="match status" value="1"/>
</dbReference>
<dbReference type="EMBL" id="JACHIA010000011">
    <property type="protein sequence ID" value="MBB6071935.1"/>
    <property type="molecule type" value="Genomic_DNA"/>
</dbReference>
<feature type="domain" description="Histidine kinase" evidence="13">
    <location>
        <begin position="229"/>
        <end position="451"/>
    </location>
</feature>
<protein>
    <recommendedName>
        <fullName evidence="2">histidine kinase</fullName>
        <ecNumber evidence="2">2.7.13.3</ecNumber>
    </recommendedName>
</protein>
<keyword evidence="12" id="KW-0812">Transmembrane</keyword>
<dbReference type="PANTHER" id="PTHR43065">
    <property type="entry name" value="SENSOR HISTIDINE KINASE"/>
    <property type="match status" value="1"/>
</dbReference>
<dbReference type="InterPro" id="IPR000014">
    <property type="entry name" value="PAS"/>
</dbReference>
<dbReference type="PROSITE" id="PS50110">
    <property type="entry name" value="RESPONSE_REGULATORY"/>
    <property type="match status" value="1"/>
</dbReference>
<dbReference type="Gene3D" id="3.40.50.2300">
    <property type="match status" value="1"/>
</dbReference>
<dbReference type="PANTHER" id="PTHR43065:SF46">
    <property type="entry name" value="C4-DICARBOXYLATE TRANSPORT SENSOR PROTEIN DCTB"/>
    <property type="match status" value="1"/>
</dbReference>